<dbReference type="Proteomes" id="UP000248798">
    <property type="component" value="Unassembled WGS sequence"/>
</dbReference>
<dbReference type="AlphaFoldDB" id="A0A328FC49"/>
<dbReference type="GeneID" id="39462797"/>
<keyword evidence="4" id="KW-1185">Reference proteome</keyword>
<evidence type="ECO:0000313" key="4">
    <source>
        <dbReference type="Proteomes" id="UP000293902"/>
    </source>
</evidence>
<protein>
    <submittedName>
        <fullName evidence="2">Uncharacterized protein</fullName>
    </submittedName>
</protein>
<dbReference type="EMBL" id="QLNI01000040">
    <property type="protein sequence ID" value="RAM00693.1"/>
    <property type="molecule type" value="Genomic_DNA"/>
</dbReference>
<evidence type="ECO:0000313" key="3">
    <source>
        <dbReference type="Proteomes" id="UP000248798"/>
    </source>
</evidence>
<proteinExistence type="predicted"/>
<dbReference type="EMBL" id="CP036314">
    <property type="protein sequence ID" value="QBH15732.1"/>
    <property type="molecule type" value="Genomic_DNA"/>
</dbReference>
<dbReference type="OrthoDB" id="1551235at2"/>
<organism evidence="2 3">
    <name type="scientific">Desulfobacter hydrogenophilus</name>
    <dbReference type="NCBI Taxonomy" id="2291"/>
    <lineage>
        <taxon>Bacteria</taxon>
        <taxon>Pseudomonadati</taxon>
        <taxon>Thermodesulfobacteriota</taxon>
        <taxon>Desulfobacteria</taxon>
        <taxon>Desulfobacterales</taxon>
        <taxon>Desulfobacteraceae</taxon>
        <taxon>Desulfobacter</taxon>
    </lineage>
</organism>
<sequence length="209" mass="24041">MTKISNPLKGRFDEYMKLIKVLCECYDQGNDIVALSIATAIRVLVHDTKKSKSLFAHLDIKDAEYLSTNHQITEDIVHLGIVRRINVGVNDGIGGEAKYWPLCDERYFPSPKEQSFLKFNDWWNEQVFRNDSFSLSRRDLVLSVTNKDGGAHFDTEVEQRYDDFRKTWSGGSSLVGRNSGRVRGYDNIPIYPAVRQIAYELLHSKYKKA</sequence>
<keyword evidence="1" id="KW-0614">Plasmid</keyword>
<evidence type="ECO:0000313" key="2">
    <source>
        <dbReference type="EMBL" id="RAM00693.1"/>
    </source>
</evidence>
<dbReference type="RefSeq" id="WP_111959059.1">
    <property type="nucleotide sequence ID" value="NZ_CP036314.1"/>
</dbReference>
<evidence type="ECO:0000313" key="1">
    <source>
        <dbReference type="EMBL" id="QBH15732.1"/>
    </source>
</evidence>
<reference evidence="1 4" key="2">
    <citation type="submission" date="2019-02" db="EMBL/GenBank/DDBJ databases">
        <title>Complete genome sequence of Desulfobacter hydrogenophilus AcRS1.</title>
        <authorList>
            <person name="Marietou A."/>
            <person name="Lund M.B."/>
            <person name="Marshall I.P.G."/>
            <person name="Schreiber L."/>
            <person name="Jorgensen B."/>
        </authorList>
    </citation>
    <scope>NUCLEOTIDE SEQUENCE [LARGE SCALE GENOMIC DNA]</scope>
    <source>
        <strain evidence="1 4">AcRS1</strain>
        <plasmid evidence="1 4">unnamed1</plasmid>
    </source>
</reference>
<gene>
    <name evidence="2" type="ORF">DO021_17620</name>
    <name evidence="1" type="ORF">EYB58_22945</name>
</gene>
<geneLocation type="plasmid" evidence="1 4">
    <name>unnamed1</name>
</geneLocation>
<name>A0A328FC49_9BACT</name>
<accession>A0A328FC49</accession>
<dbReference type="Proteomes" id="UP000293902">
    <property type="component" value="Plasmid unnamed1"/>
</dbReference>
<reference evidence="2 3" key="1">
    <citation type="submission" date="2018-06" db="EMBL/GenBank/DDBJ databases">
        <title>Complete Genome Sequence of Desulfobacter hydrogenophilus (DSM3380).</title>
        <authorList>
            <person name="Marietou A."/>
            <person name="Schreiber L."/>
            <person name="Marshall I."/>
            <person name="Jorgensen B."/>
        </authorList>
    </citation>
    <scope>NUCLEOTIDE SEQUENCE [LARGE SCALE GENOMIC DNA]</scope>
    <source>
        <strain evidence="2 3">DSM 3380</strain>
    </source>
</reference>